<reference evidence="3" key="1">
    <citation type="journal article" date="2008" name="Nature">
        <title>The amphioxus genome and the evolution of the chordate karyotype.</title>
        <authorList>
            <consortium name="US DOE Joint Genome Institute (JGI-PGF)"/>
            <person name="Putnam N.H."/>
            <person name="Butts T."/>
            <person name="Ferrier D.E.K."/>
            <person name="Furlong R.F."/>
            <person name="Hellsten U."/>
            <person name="Kawashima T."/>
            <person name="Robinson-Rechavi M."/>
            <person name="Shoguchi E."/>
            <person name="Terry A."/>
            <person name="Yu J.-K."/>
            <person name="Benito-Gutierrez E.L."/>
            <person name="Dubchak I."/>
            <person name="Garcia-Fernandez J."/>
            <person name="Gibson-Brown J.J."/>
            <person name="Grigoriev I.V."/>
            <person name="Horton A.C."/>
            <person name="de Jong P.J."/>
            <person name="Jurka J."/>
            <person name="Kapitonov V.V."/>
            <person name="Kohara Y."/>
            <person name="Kuroki Y."/>
            <person name="Lindquist E."/>
            <person name="Lucas S."/>
            <person name="Osoegawa K."/>
            <person name="Pennacchio L.A."/>
            <person name="Salamov A.A."/>
            <person name="Satou Y."/>
            <person name="Sauka-Spengler T."/>
            <person name="Schmutz J."/>
            <person name="Shin-I T."/>
            <person name="Toyoda A."/>
            <person name="Bronner-Fraser M."/>
            <person name="Fujiyama A."/>
            <person name="Holland L.Z."/>
            <person name="Holland P.W.H."/>
            <person name="Satoh N."/>
            <person name="Rokhsar D.S."/>
        </authorList>
    </citation>
    <scope>NUCLEOTIDE SEQUENCE [LARGE SCALE GENOMIC DNA]</scope>
    <source>
        <strain evidence="3">S238N-H82</strain>
        <tissue evidence="3">Testes</tissue>
    </source>
</reference>
<feature type="compositionally biased region" description="Low complexity" evidence="2">
    <location>
        <begin position="17"/>
        <end position="29"/>
    </location>
</feature>
<feature type="coiled-coil region" evidence="1">
    <location>
        <begin position="525"/>
        <end position="706"/>
    </location>
</feature>
<evidence type="ECO:0008006" key="4">
    <source>
        <dbReference type="Google" id="ProtNLM"/>
    </source>
</evidence>
<dbReference type="InParanoid" id="C3YGT9"/>
<organism>
    <name type="scientific">Branchiostoma floridae</name>
    <name type="common">Florida lancelet</name>
    <name type="synonym">Amphioxus</name>
    <dbReference type="NCBI Taxonomy" id="7739"/>
    <lineage>
        <taxon>Eukaryota</taxon>
        <taxon>Metazoa</taxon>
        <taxon>Chordata</taxon>
        <taxon>Cephalochordata</taxon>
        <taxon>Leptocardii</taxon>
        <taxon>Amphioxiformes</taxon>
        <taxon>Branchiostomatidae</taxon>
        <taxon>Branchiostoma</taxon>
    </lineage>
</organism>
<dbReference type="PANTHER" id="PTHR14332">
    <property type="entry name" value="DISRUPTED IN SCHIZOPHRENIA 1 PROTEIN"/>
    <property type="match status" value="1"/>
</dbReference>
<evidence type="ECO:0000256" key="2">
    <source>
        <dbReference type="SAM" id="MobiDB-lite"/>
    </source>
</evidence>
<protein>
    <recommendedName>
        <fullName evidence="4">UVR domain-containing protein</fullName>
    </recommendedName>
</protein>
<dbReference type="EMBL" id="GG666512">
    <property type="protein sequence ID" value="EEN60410.1"/>
    <property type="molecule type" value="Genomic_DNA"/>
</dbReference>
<keyword evidence="1" id="KW-0175">Coiled coil</keyword>
<dbReference type="eggNOG" id="ENOG502S3S3">
    <property type="taxonomic scope" value="Eukaryota"/>
</dbReference>
<feature type="region of interest" description="Disordered" evidence="2">
    <location>
        <begin position="1"/>
        <end position="190"/>
    </location>
</feature>
<feature type="compositionally biased region" description="Basic and acidic residues" evidence="2">
    <location>
        <begin position="130"/>
        <end position="141"/>
    </location>
</feature>
<feature type="coiled-coil region" evidence="1">
    <location>
        <begin position="733"/>
        <end position="814"/>
    </location>
</feature>
<name>C3YGT9_BRAFL</name>
<gene>
    <name evidence="3" type="ORF">BRAFLDRAFT_79297</name>
</gene>
<dbReference type="AlphaFoldDB" id="C3YGT9"/>
<dbReference type="PANTHER" id="PTHR14332:SF3">
    <property type="entry name" value="DISRUPTED IN SCHIZOPHRENIA 1 PROTEIN"/>
    <property type="match status" value="1"/>
</dbReference>
<dbReference type="Gene3D" id="1.10.287.1490">
    <property type="match status" value="1"/>
</dbReference>
<accession>C3YGT9</accession>
<evidence type="ECO:0000256" key="1">
    <source>
        <dbReference type="SAM" id="Coils"/>
    </source>
</evidence>
<dbReference type="InterPro" id="IPR026081">
    <property type="entry name" value="DISC1"/>
</dbReference>
<proteinExistence type="predicted"/>
<sequence>MSTSQTTRPPYLLTGYSSESSSTASSPRSVAFPALSGDAATSGPFVVKLAGAKNARKKRHGCLIRPGYARQDASAEGPKTNPDAQDSPALKSTLIEEPERCLDLDEPAASINRLSLEKSKVSAPNPSAQERADVLRPDERTPTSSLSELPKDCQSAKQDRAILPPLNNQTQAEENLDKEKSSSPNPFESITLDVAGSEGVRETTTVPELESLSLDLSFDLDFDLDLDVAMPGGTGPVNTQCNSSDTETGLLDGLELDSLDLKPELLTDMGAINSGADGGESNARSVQNTAAVKSPFTFLQSDDVAKSEEDSDDVGLEVESCSTETIEPSYQPVAVGESEAVKDEKAAVEDFSKETDLRDRVMDLGSGDGENSSLAVSDITTGKDEELVTTDSKVEDVQESSRLDEVRERFSHLKQRHQNLLQTRVKLCCTQVKKRQELSRIKTEQDLAVQNEDYDKAEAFNRQLQSLTADLQVMTFDLPSSEPSSASLLEEMRQVMQEEVAMVTEEAERYAAMKAKEEECLKELRMTKQEELNREKQKLTTLQDQLAMAASHLSLDREHLQKSKAQLSSQVEERTAEFHTAREQLVERRQDIQDEISALEAQLAVLRRQEESISMEIQLQEDSISRLQDRLQSIQEKVSHMTCQAQELCSRAEDMAALPVCTGTIHTHNQQLTRLKEQQQERQKEVQELTTQVLRYQTRVTDLNKQLGETTAQVPVLQEAKKLAVSGYNFSEAKRLADEIRTLEEKRVAKERELVKAQGDMEQLTEDLETSKKVLKEVQEELKLKEEEHDVARKDEAFELYQELELQLERCTDDVIRSVLQADMTACQLWIQDICEKHHLPLPQELQALDLHSLLGEDDDNMVTMATSCVEDSGKSKASSVDSEEQN</sequence>
<evidence type="ECO:0000313" key="3">
    <source>
        <dbReference type="EMBL" id="EEN60410.1"/>
    </source>
</evidence>
<dbReference type="STRING" id="7739.C3YGT9"/>